<dbReference type="InterPro" id="IPR036291">
    <property type="entry name" value="NAD(P)-bd_dom_sf"/>
</dbReference>
<dbReference type="PANTHER" id="PTHR11133">
    <property type="entry name" value="SACCHAROPINE DEHYDROGENASE"/>
    <property type="match status" value="1"/>
</dbReference>
<dbReference type="AlphaFoldDB" id="A0A1H9W7N1"/>
<feature type="domain" description="Saccharopine dehydrogenase-like C-terminal" evidence="2">
    <location>
        <begin position="117"/>
        <end position="367"/>
    </location>
</feature>
<dbReference type="SUPFAM" id="SSF51735">
    <property type="entry name" value="NAD(P)-binding Rossmann-fold domains"/>
    <property type="match status" value="1"/>
</dbReference>
<dbReference type="PANTHER" id="PTHR11133:SF22">
    <property type="entry name" value="ALPHA-AMINOADIPIC SEMIALDEHYDE SYNTHASE, MITOCHONDRIAL"/>
    <property type="match status" value="1"/>
</dbReference>
<evidence type="ECO:0000259" key="2">
    <source>
        <dbReference type="Pfam" id="PF16653"/>
    </source>
</evidence>
<dbReference type="InterPro" id="IPR051168">
    <property type="entry name" value="AASS"/>
</dbReference>
<organism evidence="3 4">
    <name type="scientific">Tranquillimonas rosea</name>
    <dbReference type="NCBI Taxonomy" id="641238"/>
    <lineage>
        <taxon>Bacteria</taxon>
        <taxon>Pseudomonadati</taxon>
        <taxon>Pseudomonadota</taxon>
        <taxon>Alphaproteobacteria</taxon>
        <taxon>Rhodobacterales</taxon>
        <taxon>Roseobacteraceae</taxon>
        <taxon>Tranquillimonas</taxon>
    </lineage>
</organism>
<name>A0A1H9W7N1_9RHOB</name>
<keyword evidence="4" id="KW-1185">Reference proteome</keyword>
<dbReference type="Gene3D" id="3.40.50.720">
    <property type="entry name" value="NAD(P)-binding Rossmann-like Domain"/>
    <property type="match status" value="1"/>
</dbReference>
<dbReference type="Pfam" id="PF16653">
    <property type="entry name" value="Sacchrp_dh_C"/>
    <property type="match status" value="1"/>
</dbReference>
<evidence type="ECO:0000313" key="3">
    <source>
        <dbReference type="EMBL" id="SES29845.1"/>
    </source>
</evidence>
<dbReference type="EMBL" id="FOGU01000009">
    <property type="protein sequence ID" value="SES29845.1"/>
    <property type="molecule type" value="Genomic_DNA"/>
</dbReference>
<dbReference type="InterPro" id="IPR032095">
    <property type="entry name" value="Sacchrp_dh-like_C"/>
</dbReference>
<evidence type="ECO:0000313" key="4">
    <source>
        <dbReference type="Proteomes" id="UP000198885"/>
    </source>
</evidence>
<dbReference type="RefSeq" id="WP_092695212.1">
    <property type="nucleotide sequence ID" value="NZ_FOGU01000009.1"/>
</dbReference>
<evidence type="ECO:0000256" key="1">
    <source>
        <dbReference type="ARBA" id="ARBA00023002"/>
    </source>
</evidence>
<dbReference type="STRING" id="641238.SAMN04490244_109170"/>
<reference evidence="3 4" key="1">
    <citation type="submission" date="2016-10" db="EMBL/GenBank/DDBJ databases">
        <authorList>
            <person name="de Groot N.N."/>
        </authorList>
    </citation>
    <scope>NUCLEOTIDE SEQUENCE [LARGE SCALE GENOMIC DNA]</scope>
    <source>
        <strain evidence="3 4">DSM 23042</strain>
    </source>
</reference>
<dbReference type="OrthoDB" id="973788at2"/>
<dbReference type="Proteomes" id="UP000198885">
    <property type="component" value="Unassembled WGS sequence"/>
</dbReference>
<dbReference type="GO" id="GO:0005737">
    <property type="term" value="C:cytoplasm"/>
    <property type="evidence" value="ECO:0007669"/>
    <property type="project" value="TreeGrafter"/>
</dbReference>
<dbReference type="Gene3D" id="1.10.1870.10">
    <property type="entry name" value="Domain 3, Saccharopine reductase"/>
    <property type="match status" value="1"/>
</dbReference>
<dbReference type="GO" id="GO:0004753">
    <property type="term" value="F:saccharopine dehydrogenase activity"/>
    <property type="evidence" value="ECO:0007669"/>
    <property type="project" value="TreeGrafter"/>
</dbReference>
<sequence length="379" mass="41479">MTIHWCGTGLSATPGLRRLLSEGLDVTVWNRTPEHARAAVGDLTDRIETFDPALVKNVLEAGDVVVSMLPAEWQAPLADMAANQYAHFVSPGELTAEMRGLDDLAHNAEVAMVNEVGLAPGIDHLLAHRMLADYRASDAFDPANEVSLFSFSGGFPTAPGGDRYKFSWSPLEMLRALQIPAQSLRAFEINQSPRPWQAMSRTSLPLPRPEEFEVYPAGNALPLLEDYRLHPDLRVRDIVRGTLRPLGWAEAWKPVLHEIETLDGPEGEMRLREMAETLGTAHAYAADEADRVVLYLDLSATHDGTVVWHKTCVMDARGDDKGSAMARLVSTHVALAAQAAADGEFTPGVHGAPSDTEMVERFLGEIEPLAQHVSTLDRL</sequence>
<dbReference type="Gene3D" id="3.30.360.10">
    <property type="entry name" value="Dihydrodipicolinate Reductase, domain 2"/>
    <property type="match status" value="1"/>
</dbReference>
<proteinExistence type="predicted"/>
<protein>
    <submittedName>
        <fullName evidence="3">Saccharopine dehydrogenase (NADP+, L-glutamate forming)</fullName>
    </submittedName>
</protein>
<dbReference type="SUPFAM" id="SSF55347">
    <property type="entry name" value="Glyceraldehyde-3-phosphate dehydrogenase-like, C-terminal domain"/>
    <property type="match status" value="1"/>
</dbReference>
<dbReference type="GO" id="GO:0019878">
    <property type="term" value="P:lysine biosynthetic process via aminoadipic acid"/>
    <property type="evidence" value="ECO:0007669"/>
    <property type="project" value="TreeGrafter"/>
</dbReference>
<keyword evidence="1" id="KW-0560">Oxidoreductase</keyword>
<accession>A0A1H9W7N1</accession>
<gene>
    <name evidence="3" type="ORF">SAMN04490244_109170</name>
</gene>